<gene>
    <name evidence="2" type="ORF">FGL83_01885</name>
</gene>
<dbReference type="AlphaFoldDB" id="A0AAP9EB45"/>
<reference evidence="2 3" key="1">
    <citation type="submission" date="2019-06" db="EMBL/GenBank/DDBJ databases">
        <title>Genome analyses of bacteria isolated from kimchi.</title>
        <authorList>
            <person name="Lee S."/>
            <person name="Ahn S."/>
            <person name="Roh S."/>
        </authorList>
    </citation>
    <scope>NUCLEOTIDE SEQUENCE [LARGE SCALE GENOMIC DNA]</scope>
    <source>
        <strain evidence="2 3">CBA3625</strain>
    </source>
</reference>
<evidence type="ECO:0000313" key="2">
    <source>
        <dbReference type="EMBL" id="QEA43530.1"/>
    </source>
</evidence>
<accession>A0AAP9EB45</accession>
<dbReference type="EMBL" id="CP042387">
    <property type="protein sequence ID" value="QEA43530.1"/>
    <property type="molecule type" value="Genomic_DNA"/>
</dbReference>
<keyword evidence="1" id="KW-0472">Membrane</keyword>
<proteinExistence type="predicted"/>
<feature type="transmembrane region" description="Helical" evidence="1">
    <location>
        <begin position="20"/>
        <end position="42"/>
    </location>
</feature>
<feature type="transmembrane region" description="Helical" evidence="1">
    <location>
        <begin position="95"/>
        <end position="112"/>
    </location>
</feature>
<organism evidence="2 3">
    <name type="scientific">Leuconostoc lactis</name>
    <dbReference type="NCBI Taxonomy" id="1246"/>
    <lineage>
        <taxon>Bacteria</taxon>
        <taxon>Bacillati</taxon>
        <taxon>Bacillota</taxon>
        <taxon>Bacilli</taxon>
        <taxon>Lactobacillales</taxon>
        <taxon>Lactobacillaceae</taxon>
        <taxon>Leuconostoc</taxon>
    </lineage>
</organism>
<keyword evidence="3" id="KW-1185">Reference proteome</keyword>
<feature type="transmembrane region" description="Helical" evidence="1">
    <location>
        <begin position="54"/>
        <end position="75"/>
    </location>
</feature>
<keyword evidence="1" id="KW-1133">Transmembrane helix</keyword>
<keyword evidence="1" id="KW-0812">Transmembrane</keyword>
<evidence type="ECO:0008006" key="4">
    <source>
        <dbReference type="Google" id="ProtNLM"/>
    </source>
</evidence>
<dbReference type="GeneID" id="66530927"/>
<sequence>MPVPLLQKFLFRILHHPNTVAIALLSTMVMIMLSYNTIIRFGLSWPIVMTILKVYPLTVLFIYCLRTYVTLPLVLKLHNYFPKHFTTIVPRHVSIPVLVIAGNVSVMMVILTETHRQLYPYFIPGYFGNWAKTFFVAVPVFFFIVRPAIDYLFNNLKMKYPSIE</sequence>
<name>A0AAP9EB45_LEULA</name>
<dbReference type="Proteomes" id="UP000321298">
    <property type="component" value="Chromosome"/>
</dbReference>
<dbReference type="RefSeq" id="WP_147000752.1">
    <property type="nucleotide sequence ID" value="NZ_CP042387.1"/>
</dbReference>
<evidence type="ECO:0000313" key="3">
    <source>
        <dbReference type="Proteomes" id="UP000321298"/>
    </source>
</evidence>
<feature type="transmembrane region" description="Helical" evidence="1">
    <location>
        <begin position="133"/>
        <end position="153"/>
    </location>
</feature>
<evidence type="ECO:0000256" key="1">
    <source>
        <dbReference type="SAM" id="Phobius"/>
    </source>
</evidence>
<protein>
    <recommendedName>
        <fullName evidence="4">DUF2798 domain-containing protein</fullName>
    </recommendedName>
</protein>